<feature type="compositionally biased region" description="Polar residues" evidence="1">
    <location>
        <begin position="18"/>
        <end position="59"/>
    </location>
</feature>
<dbReference type="AlphaFoldDB" id="A0A9Q8ZAU6"/>
<name>A0A9Q8ZAU6_CURCL</name>
<evidence type="ECO:0000256" key="2">
    <source>
        <dbReference type="SAM" id="Phobius"/>
    </source>
</evidence>
<feature type="transmembrane region" description="Helical" evidence="2">
    <location>
        <begin position="285"/>
        <end position="307"/>
    </location>
</feature>
<accession>A0A9Q8ZAU6</accession>
<organism evidence="3 4">
    <name type="scientific">Curvularia clavata</name>
    <dbReference type="NCBI Taxonomy" id="95742"/>
    <lineage>
        <taxon>Eukaryota</taxon>
        <taxon>Fungi</taxon>
        <taxon>Dikarya</taxon>
        <taxon>Ascomycota</taxon>
        <taxon>Pezizomycotina</taxon>
        <taxon>Dothideomycetes</taxon>
        <taxon>Pleosporomycetidae</taxon>
        <taxon>Pleosporales</taxon>
        <taxon>Pleosporineae</taxon>
        <taxon>Pleosporaceae</taxon>
        <taxon>Curvularia</taxon>
    </lineage>
</organism>
<feature type="region of interest" description="Disordered" evidence="1">
    <location>
        <begin position="1"/>
        <end position="90"/>
    </location>
</feature>
<feature type="transmembrane region" description="Helical" evidence="2">
    <location>
        <begin position="145"/>
        <end position="166"/>
    </location>
</feature>
<sequence length="424" mass="46189">MSASQPQVAPQASGAPTEPSNAQAAASQTPAMPSESSSGPTATNANADRSVNPTPNQDATIAAGTPTPGQNTTPAPATQATTPTDEPLSYNDKLNANDRYWKFKFGFYAVLIITGLVGIGCFAWLMSTRGALYEGYGMDSFIGLWPALITWSFSIVWCICCVVIFLTRKRAVHPGTRVAVELLLWLAFLVTSLFALFALQSLMDYGLYGGPDGWTYNYSNNGGDYVLASNNTWVWETDNSYISSPRDCTGSHAPFYNMDFKDCAEQDAFVNRAWAEKPHRTSVNLTGVVCQFFGLAIHFALFVWACVDTNRYNRSKISNDAEKLAAGIVEKMIQNGAIVPPPGQAHLQPGMGQRVYYQVPPQGYSMQPVYMQQGPGQPQQFMHPQQMGQQQYMMPMQYPMAQQGPNGPAVGTAGPSNEKAARYA</sequence>
<feature type="compositionally biased region" description="Polar residues" evidence="1">
    <location>
        <begin position="1"/>
        <end position="10"/>
    </location>
</feature>
<dbReference type="EMBL" id="CP089277">
    <property type="protein sequence ID" value="USP78064.1"/>
    <property type="molecule type" value="Genomic_DNA"/>
</dbReference>
<gene>
    <name evidence="3" type="ORF">yc1106_05338</name>
</gene>
<protein>
    <submittedName>
        <fullName evidence="3">Uncharacterized protein</fullName>
    </submittedName>
</protein>
<evidence type="ECO:0000256" key="1">
    <source>
        <dbReference type="SAM" id="MobiDB-lite"/>
    </source>
</evidence>
<keyword evidence="4" id="KW-1185">Reference proteome</keyword>
<dbReference type="VEuPathDB" id="FungiDB:yc1106_05338"/>
<feature type="transmembrane region" description="Helical" evidence="2">
    <location>
        <begin position="105"/>
        <end position="125"/>
    </location>
</feature>
<proteinExistence type="predicted"/>
<evidence type="ECO:0000313" key="4">
    <source>
        <dbReference type="Proteomes" id="UP001056012"/>
    </source>
</evidence>
<feature type="region of interest" description="Disordered" evidence="1">
    <location>
        <begin position="403"/>
        <end position="424"/>
    </location>
</feature>
<keyword evidence="2" id="KW-1133">Transmembrane helix</keyword>
<dbReference type="OrthoDB" id="5279542at2759"/>
<keyword evidence="2" id="KW-0472">Membrane</keyword>
<keyword evidence="2" id="KW-0812">Transmembrane</keyword>
<reference evidence="3" key="1">
    <citation type="submission" date="2021-12" db="EMBL/GenBank/DDBJ databases">
        <title>Curvularia clavata genome.</title>
        <authorList>
            <person name="Cao Y."/>
        </authorList>
    </citation>
    <scope>NUCLEOTIDE SEQUENCE</scope>
    <source>
        <strain evidence="3">Yc1106</strain>
    </source>
</reference>
<dbReference type="Proteomes" id="UP001056012">
    <property type="component" value="Chromosome 4"/>
</dbReference>
<evidence type="ECO:0000313" key="3">
    <source>
        <dbReference type="EMBL" id="USP78064.1"/>
    </source>
</evidence>
<feature type="compositionally biased region" description="Low complexity" evidence="1">
    <location>
        <begin position="62"/>
        <end position="84"/>
    </location>
</feature>
<feature type="transmembrane region" description="Helical" evidence="2">
    <location>
        <begin position="178"/>
        <end position="199"/>
    </location>
</feature>